<dbReference type="AlphaFoldDB" id="A0A6N4XP34"/>
<name>A0A6N4XP34_9FLAO</name>
<sequence>MVTIINFKERQKEDGTSFYLLEIQGGIEMVKSQTTGQYYATSQKAYIPSTFNETTCKALIGTQMKGNIQKVECEPYEYTIRETGEVIMLNHRFVYSQQEQGPVVVESNTDFKSYAETETFSRNGRSVEFA</sequence>
<dbReference type="RefSeq" id="WP_162072544.1">
    <property type="nucleotide sequence ID" value="NZ_CACVBY010000021.1"/>
</dbReference>
<keyword evidence="2" id="KW-1185">Reference proteome</keyword>
<dbReference type="EMBL" id="CACVBY010000021">
    <property type="protein sequence ID" value="CAA7386953.1"/>
    <property type="molecule type" value="Genomic_DNA"/>
</dbReference>
<dbReference type="Proteomes" id="UP000445309">
    <property type="component" value="Unassembled WGS sequence"/>
</dbReference>
<evidence type="ECO:0000313" key="2">
    <source>
        <dbReference type="Proteomes" id="UP000445309"/>
    </source>
</evidence>
<proteinExistence type="predicted"/>
<gene>
    <name evidence="1" type="ORF">CHRY9393_01254</name>
</gene>
<accession>A0A6N4XP34</accession>
<protein>
    <submittedName>
        <fullName evidence="1">Uncharacterized protein</fullName>
    </submittedName>
</protein>
<reference evidence="1 2" key="1">
    <citation type="submission" date="2020-01" db="EMBL/GenBank/DDBJ databases">
        <authorList>
            <person name="Rodrigo-Torres L."/>
            <person name="Arahal R. D."/>
            <person name="Lucena T."/>
        </authorList>
    </citation>
    <scope>NUCLEOTIDE SEQUENCE [LARGE SCALE GENOMIC DNA]</scope>
    <source>
        <strain evidence="1 2">CECT 9393</strain>
    </source>
</reference>
<evidence type="ECO:0000313" key="1">
    <source>
        <dbReference type="EMBL" id="CAA7386953.1"/>
    </source>
</evidence>
<organism evidence="1 2">
    <name type="scientific">Chryseobacterium fistulae</name>
    <dbReference type="NCBI Taxonomy" id="2675058"/>
    <lineage>
        <taxon>Bacteria</taxon>
        <taxon>Pseudomonadati</taxon>
        <taxon>Bacteroidota</taxon>
        <taxon>Flavobacteriia</taxon>
        <taxon>Flavobacteriales</taxon>
        <taxon>Weeksellaceae</taxon>
        <taxon>Chryseobacterium group</taxon>
        <taxon>Chryseobacterium</taxon>
    </lineage>
</organism>